<dbReference type="CDD" id="cd07989">
    <property type="entry name" value="LPLAT_AGPAT-like"/>
    <property type="match status" value="1"/>
</dbReference>
<evidence type="ECO:0000313" key="10">
    <source>
        <dbReference type="EMBL" id="HCL02318.1"/>
    </source>
</evidence>
<name>A0A3D2X7J7_9FIRM</name>
<comment type="catalytic activity">
    <reaction evidence="7">
        <text>a 1-acyl-sn-glycero-3-phosphate + an acyl-CoA = a 1,2-diacyl-sn-glycero-3-phosphate + CoA</text>
        <dbReference type="Rhea" id="RHEA:19709"/>
        <dbReference type="ChEBI" id="CHEBI:57287"/>
        <dbReference type="ChEBI" id="CHEBI:57970"/>
        <dbReference type="ChEBI" id="CHEBI:58342"/>
        <dbReference type="ChEBI" id="CHEBI:58608"/>
        <dbReference type="EC" id="2.3.1.51"/>
    </reaction>
</comment>
<dbReference type="Proteomes" id="UP000262969">
    <property type="component" value="Unassembled WGS sequence"/>
</dbReference>
<dbReference type="GO" id="GO:0006654">
    <property type="term" value="P:phosphatidic acid biosynthetic process"/>
    <property type="evidence" value="ECO:0007669"/>
    <property type="project" value="TreeGrafter"/>
</dbReference>
<comment type="domain">
    <text evidence="7">The HXXXXD motif is essential for acyltransferase activity and may constitute the binding site for the phosphate moiety of the glycerol-3-phosphate.</text>
</comment>
<evidence type="ECO:0000256" key="7">
    <source>
        <dbReference type="RuleBase" id="RU361267"/>
    </source>
</evidence>
<dbReference type="GO" id="GO:0016020">
    <property type="term" value="C:membrane"/>
    <property type="evidence" value="ECO:0007669"/>
    <property type="project" value="InterPro"/>
</dbReference>
<protein>
    <recommendedName>
        <fullName evidence="7">1-acyl-sn-glycerol-3-phosphate acyltransferase</fullName>
        <ecNumber evidence="7">2.3.1.51</ecNumber>
    </recommendedName>
</protein>
<reference evidence="10 11" key="1">
    <citation type="journal article" date="2018" name="Nat. Biotechnol.">
        <title>A standardized bacterial taxonomy based on genome phylogeny substantially revises the tree of life.</title>
        <authorList>
            <person name="Parks D.H."/>
            <person name="Chuvochina M."/>
            <person name="Waite D.W."/>
            <person name="Rinke C."/>
            <person name="Skarshewski A."/>
            <person name="Chaumeil P.A."/>
            <person name="Hugenholtz P."/>
        </authorList>
    </citation>
    <scope>NUCLEOTIDE SEQUENCE [LARGE SCALE GENOMIC DNA]</scope>
    <source>
        <strain evidence="10">UBA11728</strain>
    </source>
</reference>
<keyword evidence="8" id="KW-0472">Membrane</keyword>
<feature type="domain" description="Phospholipid/glycerol acyltransferase" evidence="9">
    <location>
        <begin position="72"/>
        <end position="186"/>
    </location>
</feature>
<evidence type="ECO:0000256" key="5">
    <source>
        <dbReference type="ARBA" id="ARBA00023098"/>
    </source>
</evidence>
<evidence type="ECO:0000256" key="6">
    <source>
        <dbReference type="ARBA" id="ARBA00023315"/>
    </source>
</evidence>
<comment type="caution">
    <text evidence="10">The sequence shown here is derived from an EMBL/GenBank/DDBJ whole genome shotgun (WGS) entry which is preliminary data.</text>
</comment>
<keyword evidence="6 7" id="KW-0012">Acyltransferase</keyword>
<dbReference type="InterPro" id="IPR004552">
    <property type="entry name" value="AGP_acyltrans"/>
</dbReference>
<comment type="similarity">
    <text evidence="2 7">Belongs to the 1-acyl-sn-glycerol-3-phosphate acyltransferase family.</text>
</comment>
<dbReference type="PANTHER" id="PTHR10434">
    <property type="entry name" value="1-ACYL-SN-GLYCEROL-3-PHOSPHATE ACYLTRANSFERASE"/>
    <property type="match status" value="1"/>
</dbReference>
<keyword evidence="7" id="KW-0594">Phospholipid biosynthesis</keyword>
<keyword evidence="7" id="KW-1208">Phospholipid metabolism</keyword>
<feature type="transmembrane region" description="Helical" evidence="8">
    <location>
        <begin position="6"/>
        <end position="30"/>
    </location>
</feature>
<dbReference type="EC" id="2.3.1.51" evidence="7"/>
<sequence>MRTVLVVLAITIFLIISLPFYLISLIIGLFNKHAKIRFSQTAAKIFFRIICIFSATKFKVLGRENLPSKEAVLYTANHRGLADIAVAYITLPTLTGFVAKKEMEKVPVMSWWMKNLNCLFLDRENPREGLKTILTGVENIREGYSMFIMPEGTRNCEEEMLPFKEGSFKMAEKTGCAIIPVAITNSDSVFERQFPWVKKATVIIHYGNPIYPNDLPKEERKFIGNHVRNVIETMLEEDKKLVH</sequence>
<dbReference type="InterPro" id="IPR002123">
    <property type="entry name" value="Plipid/glycerol_acylTrfase"/>
</dbReference>
<evidence type="ECO:0000256" key="8">
    <source>
        <dbReference type="SAM" id="Phobius"/>
    </source>
</evidence>
<keyword evidence="8" id="KW-0812">Transmembrane</keyword>
<evidence type="ECO:0000256" key="1">
    <source>
        <dbReference type="ARBA" id="ARBA00005189"/>
    </source>
</evidence>
<evidence type="ECO:0000256" key="4">
    <source>
        <dbReference type="ARBA" id="ARBA00022679"/>
    </source>
</evidence>
<dbReference type="PANTHER" id="PTHR10434:SF64">
    <property type="entry name" value="1-ACYL-SN-GLYCEROL-3-PHOSPHATE ACYLTRANSFERASE-RELATED"/>
    <property type="match status" value="1"/>
</dbReference>
<dbReference type="EMBL" id="DPVV01000258">
    <property type="protein sequence ID" value="HCL02318.1"/>
    <property type="molecule type" value="Genomic_DNA"/>
</dbReference>
<keyword evidence="3 7" id="KW-0444">Lipid biosynthesis</keyword>
<organism evidence="10 11">
    <name type="scientific">Lachnoclostridium phytofermentans</name>
    <dbReference type="NCBI Taxonomy" id="66219"/>
    <lineage>
        <taxon>Bacteria</taxon>
        <taxon>Bacillati</taxon>
        <taxon>Bacillota</taxon>
        <taxon>Clostridia</taxon>
        <taxon>Lachnospirales</taxon>
        <taxon>Lachnospiraceae</taxon>
    </lineage>
</organism>
<accession>A0A3D2X7J7</accession>
<dbReference type="Pfam" id="PF01553">
    <property type="entry name" value="Acyltransferase"/>
    <property type="match status" value="1"/>
</dbReference>
<keyword evidence="8" id="KW-1133">Transmembrane helix</keyword>
<comment type="pathway">
    <text evidence="1">Lipid metabolism.</text>
</comment>
<keyword evidence="5 7" id="KW-0443">Lipid metabolism</keyword>
<proteinExistence type="inferred from homology"/>
<evidence type="ECO:0000256" key="3">
    <source>
        <dbReference type="ARBA" id="ARBA00022516"/>
    </source>
</evidence>
<evidence type="ECO:0000256" key="2">
    <source>
        <dbReference type="ARBA" id="ARBA00008655"/>
    </source>
</evidence>
<keyword evidence="4 7" id="KW-0808">Transferase</keyword>
<dbReference type="AlphaFoldDB" id="A0A3D2X7J7"/>
<dbReference type="GO" id="GO:0003841">
    <property type="term" value="F:1-acylglycerol-3-phosphate O-acyltransferase activity"/>
    <property type="evidence" value="ECO:0007669"/>
    <property type="project" value="UniProtKB-UniRule"/>
</dbReference>
<gene>
    <name evidence="10" type="ORF">DHW61_07875</name>
</gene>
<dbReference type="SUPFAM" id="SSF69593">
    <property type="entry name" value="Glycerol-3-phosphate (1)-acyltransferase"/>
    <property type="match status" value="1"/>
</dbReference>
<evidence type="ECO:0000313" key="11">
    <source>
        <dbReference type="Proteomes" id="UP000262969"/>
    </source>
</evidence>
<evidence type="ECO:0000259" key="9">
    <source>
        <dbReference type="SMART" id="SM00563"/>
    </source>
</evidence>
<dbReference type="NCBIfam" id="TIGR00530">
    <property type="entry name" value="AGP_acyltrn"/>
    <property type="match status" value="1"/>
</dbReference>
<dbReference type="SMART" id="SM00563">
    <property type="entry name" value="PlsC"/>
    <property type="match status" value="1"/>
</dbReference>